<dbReference type="KEGG" id="cdep:91088991"/>
<dbReference type="CDD" id="cd14688">
    <property type="entry name" value="bZIP_YAP"/>
    <property type="match status" value="1"/>
</dbReference>
<reference evidence="3" key="2">
    <citation type="journal article" date="2022" name="Elife">
        <title>Obligate sexual reproduction of a homothallic fungus closely related to the Cryptococcus pathogenic species complex.</title>
        <authorList>
            <person name="Passer A.R."/>
            <person name="Clancey S.A."/>
            <person name="Shea T."/>
            <person name="David-Palma M."/>
            <person name="Averette A.F."/>
            <person name="Boekhout T."/>
            <person name="Porcel B.M."/>
            <person name="Nowrousian M."/>
            <person name="Cuomo C.A."/>
            <person name="Sun S."/>
            <person name="Heitman J."/>
            <person name="Coelho M.A."/>
        </authorList>
    </citation>
    <scope>NUCLEOTIDE SEQUENCE</scope>
    <source>
        <strain evidence="3">CBS 7841</strain>
    </source>
</reference>
<feature type="region of interest" description="Disordered" evidence="1">
    <location>
        <begin position="117"/>
        <end position="217"/>
    </location>
</feature>
<feature type="domain" description="BZIP" evidence="2">
    <location>
        <begin position="32"/>
        <end position="45"/>
    </location>
</feature>
<evidence type="ECO:0000313" key="3">
    <source>
        <dbReference type="EMBL" id="WVN89556.1"/>
    </source>
</evidence>
<keyword evidence="4" id="KW-1185">Reference proteome</keyword>
<dbReference type="PROSITE" id="PS00036">
    <property type="entry name" value="BZIP_BASIC"/>
    <property type="match status" value="1"/>
</dbReference>
<dbReference type="InterPro" id="IPR004827">
    <property type="entry name" value="bZIP"/>
</dbReference>
<evidence type="ECO:0000313" key="4">
    <source>
        <dbReference type="Proteomes" id="UP000094043"/>
    </source>
</evidence>
<organism evidence="3 4">
    <name type="scientific">Cryptococcus depauperatus CBS 7841</name>
    <dbReference type="NCBI Taxonomy" id="1295531"/>
    <lineage>
        <taxon>Eukaryota</taxon>
        <taxon>Fungi</taxon>
        <taxon>Dikarya</taxon>
        <taxon>Basidiomycota</taxon>
        <taxon>Agaricomycotina</taxon>
        <taxon>Tremellomycetes</taxon>
        <taxon>Tremellales</taxon>
        <taxon>Cryptococcaceae</taxon>
        <taxon>Cryptococcus</taxon>
    </lineage>
</organism>
<reference evidence="3" key="3">
    <citation type="submission" date="2024-01" db="EMBL/GenBank/DDBJ databases">
        <authorList>
            <person name="Coelho M.A."/>
            <person name="David-Palma M."/>
            <person name="Shea T."/>
            <person name="Sun S."/>
            <person name="Cuomo C.A."/>
            <person name="Heitman J."/>
        </authorList>
    </citation>
    <scope>NUCLEOTIDE SEQUENCE</scope>
    <source>
        <strain evidence="3">CBS 7841</strain>
    </source>
</reference>
<dbReference type="GeneID" id="91088991"/>
<feature type="compositionally biased region" description="Low complexity" evidence="1">
    <location>
        <begin position="194"/>
        <end position="211"/>
    </location>
</feature>
<protein>
    <recommendedName>
        <fullName evidence="2">BZIP domain-containing protein</fullName>
    </recommendedName>
</protein>
<dbReference type="RefSeq" id="XP_066070256.1">
    <property type="nucleotide sequence ID" value="XM_066214159.1"/>
</dbReference>
<dbReference type="GO" id="GO:0003700">
    <property type="term" value="F:DNA-binding transcription factor activity"/>
    <property type="evidence" value="ECO:0007669"/>
    <property type="project" value="InterPro"/>
</dbReference>
<sequence>MSPTTTIPKLLAVAPGVKGHPNSGIMEGSDGRSRNAKAQKRHREKQKARVKALEESVQMLTVQLEDAKLQLGQLSYPAGGNRIPGATHSPDYVQLQAENAYLRKENSDLRRQIYTLRNTYGGPPDVDTTTELGASPPLRQGDIHEHYTSAGIQPSHQTSSSVDGDTPTTASFQSSTRDPFAHAPGRDSRTRILSTSSAPSAASPYPGSSAPFCDPRPLPNAVSKPAITITTTANGINQVESRYPMRYESYSYPSNTPRPHSLPSSQAVYGVEGLSSYPRDKDNQNIWSSEPTPHFPMAMNYNSVGFHESPTVQTPDSWRQAP</sequence>
<evidence type="ECO:0000256" key="1">
    <source>
        <dbReference type="SAM" id="MobiDB-lite"/>
    </source>
</evidence>
<feature type="compositionally biased region" description="Basic residues" evidence="1">
    <location>
        <begin position="34"/>
        <end position="46"/>
    </location>
</feature>
<dbReference type="Proteomes" id="UP000094043">
    <property type="component" value="Chromosome 6"/>
</dbReference>
<dbReference type="EMBL" id="CP143789">
    <property type="protein sequence ID" value="WVN89556.1"/>
    <property type="molecule type" value="Genomic_DNA"/>
</dbReference>
<reference evidence="3" key="1">
    <citation type="submission" date="2016-06" db="EMBL/GenBank/DDBJ databases">
        <authorList>
            <person name="Cuomo C."/>
            <person name="Litvintseva A."/>
            <person name="Heitman J."/>
            <person name="Chen Y."/>
            <person name="Sun S."/>
            <person name="Springer D."/>
            <person name="Dromer F."/>
            <person name="Young S."/>
            <person name="Zeng Q."/>
            <person name="Chapman S."/>
            <person name="Gujja S."/>
            <person name="Saif S."/>
            <person name="Birren B."/>
        </authorList>
    </citation>
    <scope>NUCLEOTIDE SEQUENCE</scope>
    <source>
        <strain evidence="3">CBS 7841</strain>
    </source>
</reference>
<feature type="region of interest" description="Disordered" evidence="1">
    <location>
        <begin position="14"/>
        <end position="46"/>
    </location>
</feature>
<accession>A0AAJ8JW31</accession>
<feature type="compositionally biased region" description="Polar residues" evidence="1">
    <location>
        <begin position="150"/>
        <end position="177"/>
    </location>
</feature>
<gene>
    <name evidence="3" type="ORF">L203_104781</name>
</gene>
<evidence type="ECO:0000259" key="2">
    <source>
        <dbReference type="PROSITE" id="PS00036"/>
    </source>
</evidence>
<dbReference type="AlphaFoldDB" id="A0AAJ8JW31"/>
<proteinExistence type="predicted"/>
<name>A0AAJ8JW31_9TREE</name>